<name>A0AA97AIT9_9CYAN</name>
<dbReference type="InterPro" id="IPR050557">
    <property type="entry name" value="RTX_toxin/Mannuronan_C5-epim"/>
</dbReference>
<feature type="compositionally biased region" description="Polar residues" evidence="3">
    <location>
        <begin position="373"/>
        <end position="388"/>
    </location>
</feature>
<evidence type="ECO:0000313" key="4">
    <source>
        <dbReference type="EMBL" id="WNZ24196.1"/>
    </source>
</evidence>
<dbReference type="AlphaFoldDB" id="A0AA97AIT9"/>
<proteinExistence type="predicted"/>
<dbReference type="EMBL" id="CP053586">
    <property type="protein sequence ID" value="WNZ24196.1"/>
    <property type="molecule type" value="Genomic_DNA"/>
</dbReference>
<organism evidence="4">
    <name type="scientific">Leptolyngbya sp. NK1-12</name>
    <dbReference type="NCBI Taxonomy" id="2547451"/>
    <lineage>
        <taxon>Bacteria</taxon>
        <taxon>Bacillati</taxon>
        <taxon>Cyanobacteriota</taxon>
        <taxon>Cyanophyceae</taxon>
        <taxon>Leptolyngbyales</taxon>
        <taxon>Leptolyngbyaceae</taxon>
        <taxon>Leptolyngbya group</taxon>
        <taxon>Leptolyngbya</taxon>
    </lineage>
</organism>
<gene>
    <name evidence="4" type="ORF">HJG54_15935</name>
</gene>
<reference evidence="4" key="1">
    <citation type="submission" date="2020-05" db="EMBL/GenBank/DDBJ databases">
        <authorList>
            <person name="Zhu T."/>
            <person name="Keshari N."/>
            <person name="Lu X."/>
        </authorList>
    </citation>
    <scope>NUCLEOTIDE SEQUENCE</scope>
    <source>
        <strain evidence="4">NK1-12</strain>
    </source>
</reference>
<dbReference type="PANTHER" id="PTHR38340:SF1">
    <property type="entry name" value="S-LAYER PROTEIN"/>
    <property type="match status" value="1"/>
</dbReference>
<dbReference type="PROSITE" id="PS00330">
    <property type="entry name" value="HEMOLYSIN_CALCIUM"/>
    <property type="match status" value="1"/>
</dbReference>
<dbReference type="InterPro" id="IPR001343">
    <property type="entry name" value="Hemolysn_Ca-bd"/>
</dbReference>
<dbReference type="GO" id="GO:0005509">
    <property type="term" value="F:calcium ion binding"/>
    <property type="evidence" value="ECO:0007669"/>
    <property type="project" value="InterPro"/>
</dbReference>
<evidence type="ECO:0000256" key="2">
    <source>
        <dbReference type="ARBA" id="ARBA00022525"/>
    </source>
</evidence>
<protein>
    <recommendedName>
        <fullName evidence="5">Calcium-binding protein</fullName>
    </recommendedName>
</protein>
<dbReference type="InterPro" id="IPR011049">
    <property type="entry name" value="Serralysin-like_metalloprot_C"/>
</dbReference>
<comment type="subcellular location">
    <subcellularLocation>
        <location evidence="1">Secreted</location>
    </subcellularLocation>
</comment>
<dbReference type="PANTHER" id="PTHR38340">
    <property type="entry name" value="S-LAYER PROTEIN"/>
    <property type="match status" value="1"/>
</dbReference>
<sequence length="796" mass="85951">MAISGIVQQWQGELRPQALSQTLDFIGQEWFDILRDAEATTAKLIWLKSFIQFPAKYPTQFTPRQIDFSEQDLLRLEVQEAERLQVPLVCFEAEKYEALCRQLGSRVYVVDIDNLPLLALHHQLQFSSHSSFSPTTTPHHPDPVENLPVPTVENELPIELPIIDAPTSTLEFEEEVAVNGADPTPRLRSPQTETNLQVEEQPIYQLDSEGRVRPTLNRSIPPADTLPLLIFFLLAKLLPHRLTHDSYLDNLAKQNIESLSQILSVDLAAIVNQVGVGVLELLQPSLVLQPVAAATVSNGPTNVPITAASTPVEPSLEQQVSPLAAEIANTSSVDSDPEGPDVQVLDNTGWLDADVDLVATENPIDQVAQLSEVQRLQPNRLPNQNQGPADNREINGPGESSRIPDARGVDPARPLRPPLRRGLLEPTPPPQPSQPLRPPTPVPSVPFVPNQPPSGPPSVPGNPIEETPNGLPIPPTNGGVEPSDPDQGNPPSEPKSPDGTDPGKAPAQPPDAPTELANPVGNTSITIEAGKFTIRNFGGVGRGVTPSADVVRNLDTLKFSGSGLTPENLLLNQRGNDLVITFESVSKLEITLKDFRIDNLDNLTTATWASITIGNILFEAQDRIEDSFDVIDAERSIEQVLRPDTVTFLNPLDNQTQGRENSNDVIDGLEGNDRLFGLSGDDKLRGSSGNDELYGGSGNDYLLGGTGDDLLDGGSGRNVLNGGAGRDRFLLSPDLDPNSVIEDFQLGTDRIQLTGGITSSQVTTQIDGNNTLLLVNDQPLITLLGVQISNPGLLFG</sequence>
<dbReference type="SUPFAM" id="SSF51120">
    <property type="entry name" value="beta-Roll"/>
    <property type="match status" value="1"/>
</dbReference>
<dbReference type="Gene3D" id="2.150.10.10">
    <property type="entry name" value="Serralysin-like metalloprotease, C-terminal"/>
    <property type="match status" value="1"/>
</dbReference>
<keyword evidence="2" id="KW-0964">Secreted</keyword>
<dbReference type="RefSeq" id="WP_316429887.1">
    <property type="nucleotide sequence ID" value="NZ_CP053586.1"/>
</dbReference>
<evidence type="ECO:0000256" key="3">
    <source>
        <dbReference type="SAM" id="MobiDB-lite"/>
    </source>
</evidence>
<accession>A0AA97AIT9</accession>
<dbReference type="InterPro" id="IPR018511">
    <property type="entry name" value="Hemolysin-typ_Ca-bd_CS"/>
</dbReference>
<feature type="compositionally biased region" description="Pro residues" evidence="3">
    <location>
        <begin position="426"/>
        <end position="460"/>
    </location>
</feature>
<evidence type="ECO:0000256" key="1">
    <source>
        <dbReference type="ARBA" id="ARBA00004613"/>
    </source>
</evidence>
<dbReference type="Pfam" id="PF00353">
    <property type="entry name" value="HemolysinCabind"/>
    <property type="match status" value="2"/>
</dbReference>
<dbReference type="PRINTS" id="PR00313">
    <property type="entry name" value="CABNDNGRPT"/>
</dbReference>
<feature type="region of interest" description="Disordered" evidence="3">
    <location>
        <begin position="373"/>
        <end position="520"/>
    </location>
</feature>
<dbReference type="GO" id="GO:0005576">
    <property type="term" value="C:extracellular region"/>
    <property type="evidence" value="ECO:0007669"/>
    <property type="project" value="UniProtKB-SubCell"/>
</dbReference>
<evidence type="ECO:0008006" key="5">
    <source>
        <dbReference type="Google" id="ProtNLM"/>
    </source>
</evidence>